<evidence type="ECO:0000256" key="3">
    <source>
        <dbReference type="ARBA" id="ARBA00022723"/>
    </source>
</evidence>
<dbReference type="EMBL" id="DS990392">
    <property type="protein sequence ID" value="EFR46535.1"/>
    <property type="molecule type" value="Genomic_DNA"/>
</dbReference>
<evidence type="ECO:0000259" key="7">
    <source>
        <dbReference type="Pfam" id="PF13186"/>
    </source>
</evidence>
<comment type="cofactor">
    <cofactor evidence="1">
        <name>[4Fe-4S] cluster</name>
        <dbReference type="ChEBI" id="CHEBI:49883"/>
    </cofactor>
</comment>
<dbReference type="PANTHER" id="PTHR11228:SF34">
    <property type="entry name" value="TUNGSTEN-CONTAINING ALDEHYDE FERREDOXIN OXIDOREDUCTASE COFACTOR MODIFYING PROTEIN"/>
    <property type="match status" value="1"/>
</dbReference>
<keyword evidence="2" id="KW-0949">S-adenosyl-L-methionine</keyword>
<dbReference type="Pfam" id="PF13186">
    <property type="entry name" value="SPASM"/>
    <property type="match status" value="1"/>
</dbReference>
<dbReference type="InterPro" id="IPR023885">
    <property type="entry name" value="4Fe4S-binding_SPASM_dom"/>
</dbReference>
<keyword evidence="4" id="KW-0408">Iron</keyword>
<accession>A0ABN0BBI0</accession>
<dbReference type="PANTHER" id="PTHR11228">
    <property type="entry name" value="RADICAL SAM DOMAIN PROTEIN"/>
    <property type="match status" value="1"/>
</dbReference>
<dbReference type="SUPFAM" id="SSF102114">
    <property type="entry name" value="Radical SAM enzymes"/>
    <property type="match status" value="1"/>
</dbReference>
<proteinExistence type="predicted"/>
<dbReference type="CDD" id="cd01335">
    <property type="entry name" value="Radical_SAM"/>
    <property type="match status" value="1"/>
</dbReference>
<evidence type="ECO:0000256" key="5">
    <source>
        <dbReference type="ARBA" id="ARBA00023014"/>
    </source>
</evidence>
<dbReference type="SFLD" id="SFLDS00029">
    <property type="entry name" value="Radical_SAM"/>
    <property type="match status" value="1"/>
</dbReference>
<protein>
    <submittedName>
        <fullName evidence="8">Radical SAM domain protein</fullName>
    </submittedName>
</protein>
<name>A0ABN0BBI0_9HELI</name>
<evidence type="ECO:0000313" key="9">
    <source>
        <dbReference type="Proteomes" id="UP000005755"/>
    </source>
</evidence>
<gene>
    <name evidence="8" type="ORF">HCCG_01082</name>
</gene>
<dbReference type="Proteomes" id="UP000005755">
    <property type="component" value="Unassembled WGS sequence"/>
</dbReference>
<dbReference type="InterPro" id="IPR058240">
    <property type="entry name" value="rSAM_sf"/>
</dbReference>
<reference evidence="9" key="1">
    <citation type="journal article" date="2014" name="Genome Announc.">
        <title>Draft genome sequences of six enterohepatic helicobacter species isolated from humans and one from rhesus macaques.</title>
        <authorList>
            <person name="Shen Z."/>
            <person name="Sheh A."/>
            <person name="Young S.K."/>
            <person name="Abouelliel A."/>
            <person name="Ward D.V."/>
            <person name="Earl A.M."/>
            <person name="Fox J.G."/>
        </authorList>
    </citation>
    <scope>NUCLEOTIDE SEQUENCE [LARGE SCALE GENOMIC DNA]</scope>
    <source>
        <strain evidence="9">CCUG 18818</strain>
    </source>
</reference>
<keyword evidence="5" id="KW-0411">Iron-sulfur</keyword>
<feature type="domain" description="Radical SAM core" evidence="6">
    <location>
        <begin position="8"/>
        <end position="171"/>
    </location>
</feature>
<dbReference type="SFLD" id="SFLDG01067">
    <property type="entry name" value="SPASM/twitch_domain_containing"/>
    <property type="match status" value="1"/>
</dbReference>
<dbReference type="InterPro" id="IPR050377">
    <property type="entry name" value="Radical_SAM_PqqE_MftC-like"/>
</dbReference>
<dbReference type="RefSeq" id="WP_002956393.1">
    <property type="nucleotide sequence ID" value="NZ_BEZM01000108.1"/>
</dbReference>
<keyword evidence="3" id="KW-0479">Metal-binding</keyword>
<evidence type="ECO:0000256" key="2">
    <source>
        <dbReference type="ARBA" id="ARBA00022691"/>
    </source>
</evidence>
<evidence type="ECO:0000256" key="1">
    <source>
        <dbReference type="ARBA" id="ARBA00001966"/>
    </source>
</evidence>
<evidence type="ECO:0000256" key="4">
    <source>
        <dbReference type="ARBA" id="ARBA00023004"/>
    </source>
</evidence>
<dbReference type="Pfam" id="PF04055">
    <property type="entry name" value="Radical_SAM"/>
    <property type="match status" value="1"/>
</dbReference>
<sequence>MEENFCLEVTTICDANCIMCPRDEYPFRFKTMDWETYKLCVSRLKEHFRQTGGGGQTIGFGGYGDIFMCKKEILLQYMQYIKDEIPNCKLQSSSTCNAITEEKLPLLEYLDVLRVSMYGMDKQTYESVHKGSVKFERVWENIHRILDYPKRPYLSFNYVILKQNKHHIEQWKEYWEKRVDEIQIWKPHNFGGFYDTLELQGLKDSIEIKPFTEAKDHPKCNRIYGRDMIIRENGEVSLCCFDPHRKFIMGNLHTQSLEQIQNGEPIKNVQRIFKENRVFSSNLICKVCDQITDRSDSLVYSNAPVEVGKTNNVAKRVNKNQKE</sequence>
<evidence type="ECO:0000259" key="6">
    <source>
        <dbReference type="Pfam" id="PF04055"/>
    </source>
</evidence>
<dbReference type="InterPro" id="IPR013785">
    <property type="entry name" value="Aldolase_TIM"/>
</dbReference>
<feature type="domain" description="4Fe4S-binding SPASM" evidence="7">
    <location>
        <begin position="223"/>
        <end position="289"/>
    </location>
</feature>
<keyword evidence="9" id="KW-1185">Reference proteome</keyword>
<organism evidence="8 9">
    <name type="scientific">Helicobacter cinaedi CCUG 18818 = ATCC BAA-847</name>
    <dbReference type="NCBI Taxonomy" id="537971"/>
    <lineage>
        <taxon>Bacteria</taxon>
        <taxon>Pseudomonadati</taxon>
        <taxon>Campylobacterota</taxon>
        <taxon>Epsilonproteobacteria</taxon>
        <taxon>Campylobacterales</taxon>
        <taxon>Helicobacteraceae</taxon>
        <taxon>Helicobacter</taxon>
    </lineage>
</organism>
<dbReference type="Gene3D" id="3.20.20.70">
    <property type="entry name" value="Aldolase class I"/>
    <property type="match status" value="1"/>
</dbReference>
<dbReference type="InterPro" id="IPR007197">
    <property type="entry name" value="rSAM"/>
</dbReference>
<evidence type="ECO:0000313" key="8">
    <source>
        <dbReference type="EMBL" id="EFR46535.1"/>
    </source>
</evidence>